<dbReference type="InterPro" id="IPR035952">
    <property type="entry name" value="Rhomboid-like_sf"/>
</dbReference>
<evidence type="ECO:0000256" key="4">
    <source>
        <dbReference type="ARBA" id="ARBA00023136"/>
    </source>
</evidence>
<dbReference type="Gene3D" id="1.20.1540.10">
    <property type="entry name" value="Rhomboid-like"/>
    <property type="match status" value="1"/>
</dbReference>
<dbReference type="RefSeq" id="WP_093228561.1">
    <property type="nucleotide sequence ID" value="NZ_FORR01000003.1"/>
</dbReference>
<feature type="transmembrane region" description="Helical" evidence="5">
    <location>
        <begin position="155"/>
        <end position="188"/>
    </location>
</feature>
<keyword evidence="3 5" id="KW-1133">Transmembrane helix</keyword>
<proteinExistence type="predicted"/>
<dbReference type="PANTHER" id="PTHR43731">
    <property type="entry name" value="RHOMBOID PROTEASE"/>
    <property type="match status" value="1"/>
</dbReference>
<dbReference type="OrthoDB" id="9813074at2"/>
<keyword evidence="8" id="KW-1185">Reference proteome</keyword>
<dbReference type="GO" id="GO:0006508">
    <property type="term" value="P:proteolysis"/>
    <property type="evidence" value="ECO:0007669"/>
    <property type="project" value="UniProtKB-KW"/>
</dbReference>
<feature type="transmembrane region" description="Helical" evidence="5">
    <location>
        <begin position="98"/>
        <end position="118"/>
    </location>
</feature>
<dbReference type="SUPFAM" id="SSF144091">
    <property type="entry name" value="Rhomboid-like"/>
    <property type="match status" value="1"/>
</dbReference>
<name>A0A1I3MSX3_9BACL</name>
<sequence>MFGHTHIPLHRFPQIFPVVTSMILVHTVVFVMLLLTGQAENPETWIRYGAVEGWRLAEGDWWRLFTSIFIHPQFLQYFFICFFLYIFGPQLEWLLGRLPFLVLYLGSGIAFYIGIYLFDITGVYSGAGGAIFGFLGVYLYLFVRRSLNYQMGMGFIALTVINLVLNWSLIIPYLFSLACGFVFGAVILHFRNVESE</sequence>
<keyword evidence="2 5" id="KW-0812">Transmembrane</keyword>
<evidence type="ECO:0000259" key="6">
    <source>
        <dbReference type="Pfam" id="PF01694"/>
    </source>
</evidence>
<dbReference type="GO" id="GO:0016020">
    <property type="term" value="C:membrane"/>
    <property type="evidence" value="ECO:0007669"/>
    <property type="project" value="UniProtKB-SubCell"/>
</dbReference>
<dbReference type="AlphaFoldDB" id="A0A1I3MSX3"/>
<dbReference type="InterPro" id="IPR022764">
    <property type="entry name" value="Peptidase_S54_rhomboid_dom"/>
</dbReference>
<reference evidence="7 8" key="1">
    <citation type="submission" date="2016-10" db="EMBL/GenBank/DDBJ databases">
        <authorList>
            <person name="de Groot N.N."/>
        </authorList>
    </citation>
    <scope>NUCLEOTIDE SEQUENCE [LARGE SCALE GENOMIC DNA]</scope>
    <source>
        <strain evidence="7 8">DSM 44778</strain>
    </source>
</reference>
<comment type="subcellular location">
    <subcellularLocation>
        <location evidence="1">Membrane</location>
        <topology evidence="1">Multi-pass membrane protein</topology>
    </subcellularLocation>
</comment>
<keyword evidence="7" id="KW-0645">Protease</keyword>
<keyword evidence="7" id="KW-0378">Hydrolase</keyword>
<organism evidence="7 8">
    <name type="scientific">Thermoflavimicrobium dichotomicum</name>
    <dbReference type="NCBI Taxonomy" id="46223"/>
    <lineage>
        <taxon>Bacteria</taxon>
        <taxon>Bacillati</taxon>
        <taxon>Bacillota</taxon>
        <taxon>Bacilli</taxon>
        <taxon>Bacillales</taxon>
        <taxon>Thermoactinomycetaceae</taxon>
        <taxon>Thermoflavimicrobium</taxon>
    </lineage>
</organism>
<accession>A0A1I3MSX3</accession>
<feature type="transmembrane region" description="Helical" evidence="5">
    <location>
        <begin position="64"/>
        <end position="86"/>
    </location>
</feature>
<evidence type="ECO:0000256" key="5">
    <source>
        <dbReference type="SAM" id="Phobius"/>
    </source>
</evidence>
<evidence type="ECO:0000313" key="7">
    <source>
        <dbReference type="EMBL" id="SFJ00059.1"/>
    </source>
</evidence>
<dbReference type="Pfam" id="PF01694">
    <property type="entry name" value="Rhomboid"/>
    <property type="match status" value="1"/>
</dbReference>
<dbReference type="InterPro" id="IPR050925">
    <property type="entry name" value="Rhomboid_protease_S54"/>
</dbReference>
<dbReference type="GO" id="GO:0004252">
    <property type="term" value="F:serine-type endopeptidase activity"/>
    <property type="evidence" value="ECO:0007669"/>
    <property type="project" value="InterPro"/>
</dbReference>
<dbReference type="STRING" id="46223.SAMN05421852_103188"/>
<evidence type="ECO:0000313" key="8">
    <source>
        <dbReference type="Proteomes" id="UP000199545"/>
    </source>
</evidence>
<keyword evidence="4 5" id="KW-0472">Membrane</keyword>
<protein>
    <submittedName>
        <fullName evidence="7">Rhomboid protease GluP</fullName>
    </submittedName>
</protein>
<feature type="domain" description="Peptidase S54 rhomboid" evidence="6">
    <location>
        <begin position="59"/>
        <end position="187"/>
    </location>
</feature>
<dbReference type="Proteomes" id="UP000199545">
    <property type="component" value="Unassembled WGS sequence"/>
</dbReference>
<feature type="transmembrane region" description="Helical" evidence="5">
    <location>
        <begin position="12"/>
        <end position="35"/>
    </location>
</feature>
<dbReference type="PANTHER" id="PTHR43731:SF26">
    <property type="entry name" value="RHOMBOID-LIKE PROTEIN 10, CHLOROPLASTIC"/>
    <property type="match status" value="1"/>
</dbReference>
<evidence type="ECO:0000256" key="1">
    <source>
        <dbReference type="ARBA" id="ARBA00004141"/>
    </source>
</evidence>
<evidence type="ECO:0000256" key="3">
    <source>
        <dbReference type="ARBA" id="ARBA00022989"/>
    </source>
</evidence>
<gene>
    <name evidence="7" type="ORF">SAMN05421852_103188</name>
</gene>
<dbReference type="EMBL" id="FORR01000003">
    <property type="protein sequence ID" value="SFJ00059.1"/>
    <property type="molecule type" value="Genomic_DNA"/>
</dbReference>
<evidence type="ECO:0000256" key="2">
    <source>
        <dbReference type="ARBA" id="ARBA00022692"/>
    </source>
</evidence>
<feature type="transmembrane region" description="Helical" evidence="5">
    <location>
        <begin position="124"/>
        <end position="143"/>
    </location>
</feature>